<gene>
    <name evidence="2" type="ORF">ACFQ5G_38980</name>
</gene>
<evidence type="ECO:0000256" key="1">
    <source>
        <dbReference type="SAM" id="Phobius"/>
    </source>
</evidence>
<feature type="transmembrane region" description="Helical" evidence="1">
    <location>
        <begin position="100"/>
        <end position="124"/>
    </location>
</feature>
<evidence type="ECO:0000313" key="3">
    <source>
        <dbReference type="Proteomes" id="UP001597183"/>
    </source>
</evidence>
<proteinExistence type="predicted"/>
<feature type="transmembrane region" description="Helical" evidence="1">
    <location>
        <begin position="136"/>
        <end position="153"/>
    </location>
</feature>
<name>A0ABW4AKE9_9ACTN</name>
<keyword evidence="1" id="KW-1133">Transmembrane helix</keyword>
<organism evidence="2 3">
    <name type="scientific">Actinoplanes sichuanensis</name>
    <dbReference type="NCBI Taxonomy" id="512349"/>
    <lineage>
        <taxon>Bacteria</taxon>
        <taxon>Bacillati</taxon>
        <taxon>Actinomycetota</taxon>
        <taxon>Actinomycetes</taxon>
        <taxon>Micromonosporales</taxon>
        <taxon>Micromonosporaceae</taxon>
        <taxon>Actinoplanes</taxon>
    </lineage>
</organism>
<accession>A0ABW4AKE9</accession>
<dbReference type="Proteomes" id="UP001597183">
    <property type="component" value="Unassembled WGS sequence"/>
</dbReference>
<dbReference type="EMBL" id="JBHTMK010000051">
    <property type="protein sequence ID" value="MFD1371349.1"/>
    <property type="molecule type" value="Genomic_DNA"/>
</dbReference>
<dbReference type="RefSeq" id="WP_317789845.1">
    <property type="nucleotide sequence ID" value="NZ_AP028461.1"/>
</dbReference>
<feature type="transmembrane region" description="Helical" evidence="1">
    <location>
        <begin position="30"/>
        <end position="54"/>
    </location>
</feature>
<keyword evidence="1" id="KW-0472">Membrane</keyword>
<comment type="caution">
    <text evidence="2">The sequence shown here is derived from an EMBL/GenBank/DDBJ whole genome shotgun (WGS) entry which is preliminary data.</text>
</comment>
<keyword evidence="3" id="KW-1185">Reference proteome</keyword>
<sequence length="232" mass="24510">MSDEFPRPYAEEPPAAEPVSGFRLVRTRPWAVAVAVLITFLATVSYPLAVNAMSEPSNVGFGPDSWLLMVAIGALPAVVSLTIVGVLADRRVTVGRALGLLVLSIGLSFVEAFLIRALSFTLLVNAGLSLELLSPVIHALTLLTHGLLGILLFPPVAGRNDFRGLVAASLAVPLLTVAESWLQGPTTDPVPLGWELVDAVLRVGWAIAVLITFRPATPAWAVTPADLGRQDP</sequence>
<keyword evidence="1" id="KW-0812">Transmembrane</keyword>
<evidence type="ECO:0000313" key="2">
    <source>
        <dbReference type="EMBL" id="MFD1371349.1"/>
    </source>
</evidence>
<feature type="transmembrane region" description="Helical" evidence="1">
    <location>
        <begin position="66"/>
        <end position="88"/>
    </location>
</feature>
<reference evidence="3" key="1">
    <citation type="journal article" date="2019" name="Int. J. Syst. Evol. Microbiol.">
        <title>The Global Catalogue of Microorganisms (GCM) 10K type strain sequencing project: providing services to taxonomists for standard genome sequencing and annotation.</title>
        <authorList>
            <consortium name="The Broad Institute Genomics Platform"/>
            <consortium name="The Broad Institute Genome Sequencing Center for Infectious Disease"/>
            <person name="Wu L."/>
            <person name="Ma J."/>
        </authorList>
    </citation>
    <scope>NUCLEOTIDE SEQUENCE [LARGE SCALE GENOMIC DNA]</scope>
    <source>
        <strain evidence="3">CCM 7526</strain>
    </source>
</reference>
<protein>
    <submittedName>
        <fullName evidence="2">Uncharacterized protein</fullName>
    </submittedName>
</protein>